<dbReference type="InterPro" id="IPR001509">
    <property type="entry name" value="Epimerase_deHydtase"/>
</dbReference>
<evidence type="ECO:0000259" key="1">
    <source>
        <dbReference type="Pfam" id="PF01370"/>
    </source>
</evidence>
<comment type="caution">
    <text evidence="2">The sequence shown here is derived from an EMBL/GenBank/DDBJ whole genome shotgun (WGS) entry which is preliminary data.</text>
</comment>
<gene>
    <name evidence="2" type="ORF">BI375_01820</name>
</gene>
<reference evidence="2 3" key="1">
    <citation type="submission" date="2016-09" db="EMBL/GenBank/DDBJ databases">
        <title>Isolation, identification and antibiotic sensitivity analysis of bacterial pathogen from juvenile Hippocampus erectus with tail-rotted disease.</title>
        <authorList>
            <person name="Yang Q."/>
        </authorList>
    </citation>
    <scope>NUCLEOTIDE SEQUENCE [LARGE SCALE GENOMIC DNA]</scope>
    <source>
        <strain evidence="2 3">HM-10</strain>
    </source>
</reference>
<keyword evidence="3" id="KW-1185">Reference proteome</keyword>
<dbReference type="Pfam" id="PF01370">
    <property type="entry name" value="Epimerase"/>
    <property type="match status" value="1"/>
</dbReference>
<proteinExistence type="predicted"/>
<dbReference type="SUPFAM" id="SSF51735">
    <property type="entry name" value="NAD(P)-binding Rossmann-fold domains"/>
    <property type="match status" value="1"/>
</dbReference>
<feature type="domain" description="NAD-dependent epimerase/dehydratase" evidence="1">
    <location>
        <begin position="3"/>
        <end position="164"/>
    </location>
</feature>
<dbReference type="Gene3D" id="3.40.50.720">
    <property type="entry name" value="NAD(P)-binding Rossmann-like Domain"/>
    <property type="match status" value="1"/>
</dbReference>
<protein>
    <submittedName>
        <fullName evidence="2">Epimerase</fullName>
    </submittedName>
</protein>
<name>A0ABX3DDS0_9VIBR</name>
<organism evidence="2 3">
    <name type="scientific">Vibrio rotiferianus</name>
    <dbReference type="NCBI Taxonomy" id="190895"/>
    <lineage>
        <taxon>Bacteria</taxon>
        <taxon>Pseudomonadati</taxon>
        <taxon>Pseudomonadota</taxon>
        <taxon>Gammaproteobacteria</taxon>
        <taxon>Vibrionales</taxon>
        <taxon>Vibrionaceae</taxon>
        <taxon>Vibrio</taxon>
    </lineage>
</organism>
<dbReference type="InterPro" id="IPR036291">
    <property type="entry name" value="NAD(P)-bd_dom_sf"/>
</dbReference>
<evidence type="ECO:0000313" key="2">
    <source>
        <dbReference type="EMBL" id="OHY96275.1"/>
    </source>
</evidence>
<dbReference type="Proteomes" id="UP000180133">
    <property type="component" value="Unassembled WGS sequence"/>
</dbReference>
<accession>A0ABX3DDS0</accession>
<dbReference type="InterPro" id="IPR050177">
    <property type="entry name" value="Lipid_A_modif_metabolic_enz"/>
</dbReference>
<sequence>MRVLVTGSAGRIGRNIYFQLMSQFHVEGLDSQPCSTVDHLGDIRDANLLRVALRGVDIVIHTAALHAPHIGNRTEDEFFDINVYATEAIANIAVEEGVSHIIFTSTTALYGSASTPDGKACWITEKTTPLPKTIYHKSKVEAEHRLEKISKTTGLPITVLQISRCFPEPADIMTIHRLNRGIDARDVASAHVCAIKVRPSGFNRYIISADSPFLKNDSEQLYLQANKVIAKYAPDLVQEFTTRGWCLPTSLDRVYDSSLAQKELNWFPKYGYQEVCAQLDAGIAEVLPILNRSVRAR</sequence>
<evidence type="ECO:0000313" key="3">
    <source>
        <dbReference type="Proteomes" id="UP000180133"/>
    </source>
</evidence>
<dbReference type="PANTHER" id="PTHR43245:SF54">
    <property type="entry name" value="BLL0593 PROTEIN"/>
    <property type="match status" value="1"/>
</dbReference>
<dbReference type="EMBL" id="MKFT01000001">
    <property type="protein sequence ID" value="OHY96275.1"/>
    <property type="molecule type" value="Genomic_DNA"/>
</dbReference>
<dbReference type="PANTHER" id="PTHR43245">
    <property type="entry name" value="BIFUNCTIONAL POLYMYXIN RESISTANCE PROTEIN ARNA"/>
    <property type="match status" value="1"/>
</dbReference>
<dbReference type="RefSeq" id="WP_071234251.1">
    <property type="nucleotide sequence ID" value="NZ_KV861315.1"/>
</dbReference>